<organism evidence="1 2">
    <name type="scientific">Flavobacterium enshiense DK69</name>
    <dbReference type="NCBI Taxonomy" id="1107311"/>
    <lineage>
        <taxon>Bacteria</taxon>
        <taxon>Pseudomonadati</taxon>
        <taxon>Bacteroidota</taxon>
        <taxon>Flavobacteriia</taxon>
        <taxon>Flavobacteriales</taxon>
        <taxon>Flavobacteriaceae</taxon>
        <taxon>Flavobacterium</taxon>
    </lineage>
</organism>
<name>V6SJ01_9FLAO</name>
<proteinExistence type="predicted"/>
<dbReference type="eggNOG" id="ENOG5033124">
    <property type="taxonomic scope" value="Bacteria"/>
</dbReference>
<dbReference type="PATRIC" id="fig|1107311.3.peg.829"/>
<accession>V6SJ01</accession>
<reference evidence="1 2" key="2">
    <citation type="journal article" date="2015" name="Stand. Genomic Sci.">
        <title>High quality draft genomic sequence of Flavobacterium enshiense DK69(T) and comparison among Flavobacterium genomes.</title>
        <authorList>
            <person name="Zeng Z."/>
            <person name="Chen C."/>
            <person name="Du H."/>
            <person name="Wang G."/>
            <person name="Li M."/>
        </authorList>
    </citation>
    <scope>NUCLEOTIDE SEQUENCE [LARGE SCALE GENOMIC DNA]</scope>
    <source>
        <strain evidence="1 2">DK69</strain>
    </source>
</reference>
<dbReference type="STRING" id="1107311.Q767_13160"/>
<dbReference type="OrthoDB" id="1354274at2"/>
<comment type="caution">
    <text evidence="1">The sequence shown here is derived from an EMBL/GenBank/DDBJ whole genome shotgun (WGS) entry which is preliminary data.</text>
</comment>
<dbReference type="RefSeq" id="WP_023572882.1">
    <property type="nucleotide sequence ID" value="NZ_AVCS01000006.1"/>
</dbReference>
<keyword evidence="2" id="KW-1185">Reference proteome</keyword>
<protein>
    <submittedName>
        <fullName evidence="1">Uncharacterized protein</fullName>
    </submittedName>
</protein>
<reference evidence="2" key="1">
    <citation type="submission" date="2013-09" db="EMBL/GenBank/DDBJ databases">
        <authorList>
            <person name="Zeng Z."/>
            <person name="Chen C."/>
        </authorList>
    </citation>
    <scope>NUCLEOTIDE SEQUENCE [LARGE SCALE GENOMIC DNA]</scope>
    <source>
        <strain evidence="2">DK69</strain>
    </source>
</reference>
<dbReference type="EMBL" id="JRLZ01000016">
    <property type="protein sequence ID" value="KGO94511.1"/>
    <property type="molecule type" value="Genomic_DNA"/>
</dbReference>
<evidence type="ECO:0000313" key="2">
    <source>
        <dbReference type="Proteomes" id="UP000030149"/>
    </source>
</evidence>
<evidence type="ECO:0000313" key="1">
    <source>
        <dbReference type="EMBL" id="KGO94511.1"/>
    </source>
</evidence>
<gene>
    <name evidence="1" type="ORF">Q767_13160</name>
</gene>
<sequence>MDQIEQLYHNDFGVAFYWVKNDKILREKVQLVFKETGFYLSLSELMKFSANIETTCRNIKCSDCKLREHCHKFLLETPFPGLELAVSESEAMQLKDLVSGTLFQVQLDNYLNDFCKN</sequence>
<dbReference type="Proteomes" id="UP000030149">
    <property type="component" value="Unassembled WGS sequence"/>
</dbReference>
<dbReference type="AlphaFoldDB" id="V6SJ01"/>